<dbReference type="AlphaFoldDB" id="A0AAN7US12"/>
<dbReference type="PANTHER" id="PTHR45749">
    <property type="match status" value="1"/>
</dbReference>
<gene>
    <name evidence="2" type="ORF">RI129_000035</name>
</gene>
<keyword evidence="3" id="KW-1185">Reference proteome</keyword>
<dbReference type="EMBL" id="JAVRBK010000126">
    <property type="protein sequence ID" value="KAK5637780.1"/>
    <property type="molecule type" value="Genomic_DNA"/>
</dbReference>
<proteinExistence type="predicted"/>
<evidence type="ECO:0000313" key="2">
    <source>
        <dbReference type="EMBL" id="KAK5637780.1"/>
    </source>
</evidence>
<evidence type="ECO:0000259" key="1">
    <source>
        <dbReference type="Pfam" id="PF14291"/>
    </source>
</evidence>
<accession>A0AAN7US12</accession>
<protein>
    <recommendedName>
        <fullName evidence="1">DUF4371 domain-containing protein</fullName>
    </recommendedName>
</protein>
<sequence>MEKDRWVSVLKVIIYTVKFLAGQNLSFRGKNSKLYDQQNGNFLKLIETIAKFNDTISDHITRINRNPSNMPHYLGAHIQNELISLLGQKIRHEIISLLKVSKYYSIILDSTPDLSHQDQLTVIVRFLLLNNESKQIEIREHFLGFISISDSTGQGLTNVLLDFLETHNIPLGQRFPTCGPRTPGGPRAYVWWSAVPYTSRNYYAY</sequence>
<evidence type="ECO:0000313" key="3">
    <source>
        <dbReference type="Proteomes" id="UP001329430"/>
    </source>
</evidence>
<dbReference type="Pfam" id="PF14291">
    <property type="entry name" value="DUF4371"/>
    <property type="match status" value="1"/>
</dbReference>
<name>A0AAN7US12_9COLE</name>
<dbReference type="Proteomes" id="UP001329430">
    <property type="component" value="Unassembled WGS sequence"/>
</dbReference>
<dbReference type="InterPro" id="IPR025398">
    <property type="entry name" value="DUF4371"/>
</dbReference>
<comment type="caution">
    <text evidence="2">The sequence shown here is derived from an EMBL/GenBank/DDBJ whole genome shotgun (WGS) entry which is preliminary data.</text>
</comment>
<organism evidence="2 3">
    <name type="scientific">Pyrocoelia pectoralis</name>
    <dbReference type="NCBI Taxonomy" id="417401"/>
    <lineage>
        <taxon>Eukaryota</taxon>
        <taxon>Metazoa</taxon>
        <taxon>Ecdysozoa</taxon>
        <taxon>Arthropoda</taxon>
        <taxon>Hexapoda</taxon>
        <taxon>Insecta</taxon>
        <taxon>Pterygota</taxon>
        <taxon>Neoptera</taxon>
        <taxon>Endopterygota</taxon>
        <taxon>Coleoptera</taxon>
        <taxon>Polyphaga</taxon>
        <taxon>Elateriformia</taxon>
        <taxon>Elateroidea</taxon>
        <taxon>Lampyridae</taxon>
        <taxon>Lampyrinae</taxon>
        <taxon>Pyrocoelia</taxon>
    </lineage>
</organism>
<reference evidence="2 3" key="1">
    <citation type="journal article" date="2024" name="Insects">
        <title>An Improved Chromosome-Level Genome Assembly of the Firefly Pyrocoelia pectoralis.</title>
        <authorList>
            <person name="Fu X."/>
            <person name="Meyer-Rochow V.B."/>
            <person name="Ballantyne L."/>
            <person name="Zhu X."/>
        </authorList>
    </citation>
    <scope>NUCLEOTIDE SEQUENCE [LARGE SCALE GENOMIC DNA]</scope>
    <source>
        <strain evidence="2">XCY_ONT2</strain>
    </source>
</reference>
<dbReference type="PANTHER" id="PTHR45749:SF35">
    <property type="entry name" value="AC-LIKE TRANSPOSASE-RELATED"/>
    <property type="match status" value="1"/>
</dbReference>
<feature type="domain" description="DUF4371" evidence="1">
    <location>
        <begin position="10"/>
        <end position="157"/>
    </location>
</feature>